<dbReference type="Proteomes" id="UP000419138">
    <property type="component" value="Unassembled WGS sequence"/>
</dbReference>
<dbReference type="InterPro" id="IPR029063">
    <property type="entry name" value="SAM-dependent_MTases_sf"/>
</dbReference>
<reference evidence="1 2" key="1">
    <citation type="submission" date="2019-05" db="EMBL/GenBank/DDBJ databases">
        <title>Comparative genomics and metabolomics analyses of clavulanic acid producing Streptomyces species provides insight into specialized metabolism and evolution of beta-lactam biosynthetic gene clusters.</title>
        <authorList>
            <person name="Moore M.A."/>
            <person name="Cruz-Morales P."/>
            <person name="Barona Gomez F."/>
            <person name="Kapil T."/>
        </authorList>
    </citation>
    <scope>NUCLEOTIDE SEQUENCE [LARGE SCALE GENOMIC DNA]</scope>
    <source>
        <strain evidence="1 2">NRRL 5741</strain>
    </source>
</reference>
<accession>A0A646KKU6</accession>
<dbReference type="InterPro" id="IPR007072">
    <property type="entry name" value="RNMT_CmcI"/>
</dbReference>
<dbReference type="SUPFAM" id="SSF53335">
    <property type="entry name" value="S-adenosyl-L-methionine-dependent methyltransferases"/>
    <property type="match status" value="1"/>
</dbReference>
<keyword evidence="2" id="KW-1185">Reference proteome</keyword>
<dbReference type="OrthoDB" id="189417at2"/>
<name>A0A646KKU6_STRJU</name>
<dbReference type="Gene3D" id="3.40.50.150">
    <property type="entry name" value="Vaccinia Virus protein VP39"/>
    <property type="match status" value="1"/>
</dbReference>
<gene>
    <name evidence="1" type="ORF">FF041_21275</name>
</gene>
<dbReference type="RefSeq" id="WP_153524215.1">
    <property type="nucleotide sequence ID" value="NZ_JBEPDZ010000009.1"/>
</dbReference>
<dbReference type="Pfam" id="PF04989">
    <property type="entry name" value="RMNT_CmcI"/>
    <property type="match status" value="1"/>
</dbReference>
<dbReference type="GO" id="GO:0008168">
    <property type="term" value="F:methyltransferase activity"/>
    <property type="evidence" value="ECO:0007669"/>
    <property type="project" value="InterPro"/>
</dbReference>
<protein>
    <submittedName>
        <fullName evidence="1">Cephalosporin hydroxylase</fullName>
    </submittedName>
</protein>
<comment type="caution">
    <text evidence="1">The sequence shown here is derived from an EMBL/GenBank/DDBJ whole genome shotgun (WGS) entry which is preliminary data.</text>
</comment>
<dbReference type="GO" id="GO:0008610">
    <property type="term" value="P:lipid biosynthetic process"/>
    <property type="evidence" value="ECO:0007669"/>
    <property type="project" value="InterPro"/>
</dbReference>
<dbReference type="AlphaFoldDB" id="A0A646KKU6"/>
<organism evidence="1 2">
    <name type="scientific">Streptomyces jumonjinensis</name>
    <dbReference type="NCBI Taxonomy" id="1945"/>
    <lineage>
        <taxon>Bacteria</taxon>
        <taxon>Bacillati</taxon>
        <taxon>Actinomycetota</taxon>
        <taxon>Actinomycetes</taxon>
        <taxon>Kitasatosporales</taxon>
        <taxon>Streptomycetaceae</taxon>
        <taxon>Streptomyces</taxon>
    </lineage>
</organism>
<evidence type="ECO:0000313" key="1">
    <source>
        <dbReference type="EMBL" id="MQT02637.1"/>
    </source>
</evidence>
<evidence type="ECO:0000313" key="2">
    <source>
        <dbReference type="Proteomes" id="UP000419138"/>
    </source>
</evidence>
<proteinExistence type="predicted"/>
<dbReference type="EMBL" id="VCLA01000156">
    <property type="protein sequence ID" value="MQT02637.1"/>
    <property type="molecule type" value="Genomic_DNA"/>
</dbReference>
<sequence>MNDYSREDFIDLNTFRGLGEDPAYHPPVLTDRPRDWPLDKWAEAPRDLGYSDFARYQWRGLKMLKDPDAQAAYHDMLCELRPATIVELGVFNGGSLVWFRDMAKLMGFDCQVIGIDRDLSRCQIPESEMSNITLYEADCSDLKTFEPLREALHPLIVIDDAHVNTFNIMKWAVDHLLEQGDYFIIEDMIPYWYRYTPKLLTEYLAAFSDVLTMDMMYSNAGSQLDRGVFRRSTPKP</sequence>